<gene>
    <name evidence="9" type="ORF">Clacol_005621</name>
</gene>
<evidence type="ECO:0000313" key="9">
    <source>
        <dbReference type="EMBL" id="GJJ11388.1"/>
    </source>
</evidence>
<feature type="domain" description="Anoctamin alpha-beta plait" evidence="8">
    <location>
        <begin position="30"/>
        <end position="149"/>
    </location>
</feature>
<keyword evidence="3 6" id="KW-1133">Transmembrane helix</keyword>
<dbReference type="InterPro" id="IPR007632">
    <property type="entry name" value="Anoctamin"/>
</dbReference>
<dbReference type="GO" id="GO:0016020">
    <property type="term" value="C:membrane"/>
    <property type="evidence" value="ECO:0007669"/>
    <property type="project" value="UniProtKB-SubCell"/>
</dbReference>
<dbReference type="AlphaFoldDB" id="A0AAV5AD38"/>
<feature type="transmembrane region" description="Helical" evidence="6">
    <location>
        <begin position="672"/>
        <end position="697"/>
    </location>
</feature>
<evidence type="ECO:0000256" key="3">
    <source>
        <dbReference type="ARBA" id="ARBA00022989"/>
    </source>
</evidence>
<feature type="transmembrane region" description="Helical" evidence="6">
    <location>
        <begin position="776"/>
        <end position="797"/>
    </location>
</feature>
<dbReference type="Pfam" id="PF04547">
    <property type="entry name" value="Anoctamin"/>
    <property type="match status" value="1"/>
</dbReference>
<evidence type="ECO:0000259" key="7">
    <source>
        <dbReference type="Pfam" id="PF04547"/>
    </source>
</evidence>
<proteinExistence type="predicted"/>
<keyword evidence="10" id="KW-1185">Reference proteome</keyword>
<dbReference type="InterPro" id="IPR049452">
    <property type="entry name" value="Anoctamin_TM"/>
</dbReference>
<feature type="transmembrane region" description="Helical" evidence="6">
    <location>
        <begin position="404"/>
        <end position="427"/>
    </location>
</feature>
<evidence type="ECO:0000256" key="1">
    <source>
        <dbReference type="ARBA" id="ARBA00004141"/>
    </source>
</evidence>
<evidence type="ECO:0000256" key="6">
    <source>
        <dbReference type="SAM" id="Phobius"/>
    </source>
</evidence>
<protein>
    <recommendedName>
        <fullName evidence="11">DUF590-domain-containing protein</fullName>
    </recommendedName>
</protein>
<evidence type="ECO:0008006" key="11">
    <source>
        <dbReference type="Google" id="ProtNLM"/>
    </source>
</evidence>
<dbReference type="GO" id="GO:0032541">
    <property type="term" value="C:cortical endoplasmic reticulum"/>
    <property type="evidence" value="ECO:0007669"/>
    <property type="project" value="TreeGrafter"/>
</dbReference>
<evidence type="ECO:0000256" key="4">
    <source>
        <dbReference type="ARBA" id="ARBA00023136"/>
    </source>
</evidence>
<comment type="subcellular location">
    <subcellularLocation>
        <location evidence="1">Membrane</location>
        <topology evidence="1">Multi-pass membrane protein</topology>
    </subcellularLocation>
</comment>
<reference evidence="9" key="1">
    <citation type="submission" date="2021-10" db="EMBL/GenBank/DDBJ databases">
        <title>De novo Genome Assembly of Clathrus columnatus (Basidiomycota, Fungi) Using Illumina and Nanopore Sequence Data.</title>
        <authorList>
            <person name="Ogiso-Tanaka E."/>
            <person name="Itagaki H."/>
            <person name="Hosoya T."/>
            <person name="Hosaka K."/>
        </authorList>
    </citation>
    <scope>NUCLEOTIDE SEQUENCE</scope>
    <source>
        <strain evidence="9">MO-923</strain>
    </source>
</reference>
<dbReference type="EMBL" id="BPWL01000006">
    <property type="protein sequence ID" value="GJJ11388.1"/>
    <property type="molecule type" value="Genomic_DNA"/>
</dbReference>
<feature type="transmembrane region" description="Helical" evidence="6">
    <location>
        <begin position="455"/>
        <end position="476"/>
    </location>
</feature>
<dbReference type="Pfam" id="PF20877">
    <property type="entry name" value="Anoctamin_N"/>
    <property type="match status" value="1"/>
</dbReference>
<evidence type="ECO:0000313" key="10">
    <source>
        <dbReference type="Proteomes" id="UP001050691"/>
    </source>
</evidence>
<evidence type="ECO:0000256" key="2">
    <source>
        <dbReference type="ARBA" id="ARBA00022692"/>
    </source>
</evidence>
<dbReference type="PANTHER" id="PTHR12308:SF73">
    <property type="entry name" value="ANOCTAMIN"/>
    <property type="match status" value="1"/>
</dbReference>
<dbReference type="Proteomes" id="UP001050691">
    <property type="component" value="Unassembled WGS sequence"/>
</dbReference>
<name>A0AAV5AD38_9AGAM</name>
<evidence type="ECO:0000259" key="8">
    <source>
        <dbReference type="Pfam" id="PF20877"/>
    </source>
</evidence>
<dbReference type="PANTHER" id="PTHR12308">
    <property type="entry name" value="ANOCTAMIN"/>
    <property type="match status" value="1"/>
</dbReference>
<feature type="transmembrane region" description="Helical" evidence="6">
    <location>
        <begin position="625"/>
        <end position="648"/>
    </location>
</feature>
<keyword evidence="2 6" id="KW-0812">Transmembrane</keyword>
<feature type="transmembrane region" description="Helical" evidence="6">
    <location>
        <begin position="368"/>
        <end position="392"/>
    </location>
</feature>
<accession>A0AAV5AD38</accession>
<comment type="caution">
    <text evidence="9">The sequence shown here is derived from an EMBL/GenBank/DDBJ whole genome shotgun (WGS) entry which is preliminary data.</text>
</comment>
<organism evidence="9 10">
    <name type="scientific">Clathrus columnatus</name>
    <dbReference type="NCBI Taxonomy" id="1419009"/>
    <lineage>
        <taxon>Eukaryota</taxon>
        <taxon>Fungi</taxon>
        <taxon>Dikarya</taxon>
        <taxon>Basidiomycota</taxon>
        <taxon>Agaricomycotina</taxon>
        <taxon>Agaricomycetes</taxon>
        <taxon>Phallomycetidae</taxon>
        <taxon>Phallales</taxon>
        <taxon>Clathraceae</taxon>
        <taxon>Clathrus</taxon>
    </lineage>
</organism>
<feature type="transmembrane region" description="Helical" evidence="6">
    <location>
        <begin position="290"/>
        <end position="309"/>
    </location>
</feature>
<keyword evidence="4 6" id="KW-0472">Membrane</keyword>
<dbReference type="InterPro" id="IPR049456">
    <property type="entry name" value="Anoctamin_N_fung"/>
</dbReference>
<evidence type="ECO:0000256" key="5">
    <source>
        <dbReference type="SAM" id="MobiDB-lite"/>
    </source>
</evidence>
<feature type="region of interest" description="Disordered" evidence="5">
    <location>
        <begin position="559"/>
        <end position="579"/>
    </location>
</feature>
<sequence>MASAPEIHLVLLFVPSHLNHNSKPDHDISPKEELSNLIRTLTSAGLNVTARPAFNGAQADPDGNTTTNLSHAQEIYVFVSAPPSKLAELYNAQAHADFLLGVPAPSWRARSKNSDRTTPKLPSADKIRLVYEYITSLKVDGGLNITVGTPHSVSGFTLTLVSHLDTISDPGLNFPHHNVKSIFTLHDQSFNRRWLESWTRQRRGFHISFSELCKIRDEFRYIQLYSIQILHHHYNTPLFLSGFWIAYDISVSSLEKQWHGFYFAFLSSYASSLFIPAALGFLFWITTRPYSILFSTLLTLWSISWVEWWRVREKIIAVRWGTLGSYKAERRRVGFKPDQGKMSVKNDPTSEFDDLDAAFPWYKRELRILASVPLIILFGALLAAVLTGIFIIEAFVTQLYHGPGYQYVSLFPTVLLSLLIPTFLASYHRLATRFTMWENHAHDSGFDNSLTIKSFALSAIVAYLGLALSAFLYVPFGGVIMRTVEGVFVDESGNESKAVSMGRFKRWGFGARQGRELDTGRLQNQMFAFTVTNQIINTLQEIVVPYIMRGIEEYRNGGGWNSSKKNSGTPVSGGRTPQRKATELEMMELTNEREWETKFLKQVRKNAMLPDYTLFGDYAEMVTQFGYVALWSTIWPLAPVMAFLNNWLEMRSDAFKIMTHSRRPLPKRVESIGAWLDCMAFISWLGTLTNAALVYLFHPEKHAVLSSHFGTTLRTTVLGSVGGSSGNFGVGNMFRSQVQHSQIYFRIPVVGQTQSHLEKHLPQNQGDLASTIASTWHVLLMPALLVTLASSHGYILLRAAIGHIVRRAVWNGSSEEREIKRVGEVVKEAYLGKVSLSKDGNAPFGVSVGLSADEVESNDLSDMERLFWERDLDEAGVWSAISKKED</sequence>
<feature type="transmembrane region" description="Helical" evidence="6">
    <location>
        <begin position="261"/>
        <end position="284"/>
    </location>
</feature>
<dbReference type="GO" id="GO:0005254">
    <property type="term" value="F:chloride channel activity"/>
    <property type="evidence" value="ECO:0007669"/>
    <property type="project" value="TreeGrafter"/>
</dbReference>
<feature type="domain" description="Anoctamin transmembrane" evidence="7">
    <location>
        <begin position="260"/>
        <end position="806"/>
    </location>
</feature>